<sequence length="153" mass="16732">MGAWAVCVGVGLLATARRFSRRRAALRDFVSWELSIKASSVYVHTYTRNQQSQHATVHQKLMIKPTKTSVQAFPARVPSCTCTVSILSAAAMAKLTPAISLVGEVSLRAIKVEPEDAYVNKAARIRAGPHARTISKSSSMQDYGPRDTKDELM</sequence>
<evidence type="ECO:0000256" key="1">
    <source>
        <dbReference type="SAM" id="MobiDB-lite"/>
    </source>
</evidence>
<protein>
    <submittedName>
        <fullName evidence="2">Uncharacterized protein</fullName>
    </submittedName>
</protein>
<evidence type="ECO:0000313" key="2">
    <source>
        <dbReference type="EMBL" id="EMS53866.1"/>
    </source>
</evidence>
<gene>
    <name evidence="2" type="ORF">TRIUR3_02463</name>
</gene>
<organism evidence="2">
    <name type="scientific">Triticum urartu</name>
    <name type="common">Red wild einkorn</name>
    <name type="synonym">Crithodium urartu</name>
    <dbReference type="NCBI Taxonomy" id="4572"/>
    <lineage>
        <taxon>Eukaryota</taxon>
        <taxon>Viridiplantae</taxon>
        <taxon>Streptophyta</taxon>
        <taxon>Embryophyta</taxon>
        <taxon>Tracheophyta</taxon>
        <taxon>Spermatophyta</taxon>
        <taxon>Magnoliopsida</taxon>
        <taxon>Liliopsida</taxon>
        <taxon>Poales</taxon>
        <taxon>Poaceae</taxon>
        <taxon>BOP clade</taxon>
        <taxon>Pooideae</taxon>
        <taxon>Triticodae</taxon>
        <taxon>Triticeae</taxon>
        <taxon>Triticinae</taxon>
        <taxon>Triticum</taxon>
    </lineage>
</organism>
<dbReference type="EMBL" id="KD189166">
    <property type="protein sequence ID" value="EMS53866.1"/>
    <property type="molecule type" value="Genomic_DNA"/>
</dbReference>
<name>M7Z300_TRIUA</name>
<feature type="compositionally biased region" description="Basic and acidic residues" evidence="1">
    <location>
        <begin position="144"/>
        <end position="153"/>
    </location>
</feature>
<accession>M7Z300</accession>
<dbReference type="AlphaFoldDB" id="M7Z300"/>
<reference evidence="2" key="1">
    <citation type="journal article" date="2013" name="Nature">
        <title>Draft genome of the wheat A-genome progenitor Triticum urartu.</title>
        <authorList>
            <person name="Ling H.Q."/>
            <person name="Zhao S."/>
            <person name="Liu D."/>
            <person name="Wang J."/>
            <person name="Sun H."/>
            <person name="Zhang C."/>
            <person name="Fan H."/>
            <person name="Li D."/>
            <person name="Dong L."/>
            <person name="Tao Y."/>
            <person name="Gao C."/>
            <person name="Wu H."/>
            <person name="Li Y."/>
            <person name="Cui Y."/>
            <person name="Guo X."/>
            <person name="Zheng S."/>
            <person name="Wang B."/>
            <person name="Yu K."/>
            <person name="Liang Q."/>
            <person name="Yang W."/>
            <person name="Lou X."/>
            <person name="Chen J."/>
            <person name="Feng M."/>
            <person name="Jian J."/>
            <person name="Zhang X."/>
            <person name="Luo G."/>
            <person name="Jiang Y."/>
            <person name="Liu J."/>
            <person name="Wang Z."/>
            <person name="Sha Y."/>
            <person name="Zhang B."/>
            <person name="Wu H."/>
            <person name="Tang D."/>
            <person name="Shen Q."/>
            <person name="Xue P."/>
            <person name="Zou S."/>
            <person name="Wang X."/>
            <person name="Liu X."/>
            <person name="Wang F."/>
            <person name="Yang Y."/>
            <person name="An X."/>
            <person name="Dong Z."/>
            <person name="Zhang K."/>
            <person name="Zhang X."/>
            <person name="Luo M.C."/>
            <person name="Dvorak J."/>
            <person name="Tong Y."/>
            <person name="Wang J."/>
            <person name="Yang H."/>
            <person name="Li Z."/>
            <person name="Wang D."/>
            <person name="Zhang A."/>
            <person name="Wang J."/>
        </authorList>
    </citation>
    <scope>NUCLEOTIDE SEQUENCE</scope>
</reference>
<feature type="region of interest" description="Disordered" evidence="1">
    <location>
        <begin position="130"/>
        <end position="153"/>
    </location>
</feature>
<proteinExistence type="predicted"/>